<dbReference type="Pfam" id="PF01315">
    <property type="entry name" value="Ald_Xan_dh_C"/>
    <property type="match status" value="1"/>
</dbReference>
<proteinExistence type="predicted"/>
<dbReference type="eggNOG" id="COG1529">
    <property type="taxonomic scope" value="Bacteria"/>
</dbReference>
<organism evidence="4 5">
    <name type="scientific">Roseivivax marinus</name>
    <dbReference type="NCBI Taxonomy" id="1379903"/>
    <lineage>
        <taxon>Bacteria</taxon>
        <taxon>Pseudomonadati</taxon>
        <taxon>Pseudomonadota</taxon>
        <taxon>Alphaproteobacteria</taxon>
        <taxon>Rhodobacterales</taxon>
        <taxon>Roseobacteraceae</taxon>
        <taxon>Roseivivax</taxon>
    </lineage>
</organism>
<dbReference type="InterPro" id="IPR000674">
    <property type="entry name" value="Ald_Oxase/Xan_DH_a/b"/>
</dbReference>
<dbReference type="Pfam" id="PF02738">
    <property type="entry name" value="MoCoBD_1"/>
    <property type="match status" value="1"/>
</dbReference>
<dbReference type="PANTHER" id="PTHR11908:SF132">
    <property type="entry name" value="ALDEHYDE OXIDASE 1-RELATED"/>
    <property type="match status" value="1"/>
</dbReference>
<dbReference type="PATRIC" id="fig|1317118.6.peg.3782"/>
<keyword evidence="1" id="KW-0500">Molybdenum</keyword>
<dbReference type="GO" id="GO:0005506">
    <property type="term" value="F:iron ion binding"/>
    <property type="evidence" value="ECO:0007669"/>
    <property type="project" value="InterPro"/>
</dbReference>
<dbReference type="Proteomes" id="UP000019063">
    <property type="component" value="Unassembled WGS sequence"/>
</dbReference>
<dbReference type="RefSeq" id="WP_043846717.1">
    <property type="nucleotide sequence ID" value="NZ_AQQW01000015.1"/>
</dbReference>
<dbReference type="PANTHER" id="PTHR11908">
    <property type="entry name" value="XANTHINE DEHYDROGENASE"/>
    <property type="match status" value="1"/>
</dbReference>
<dbReference type="GO" id="GO:0016491">
    <property type="term" value="F:oxidoreductase activity"/>
    <property type="evidence" value="ECO:0007669"/>
    <property type="project" value="UniProtKB-KW"/>
</dbReference>
<dbReference type="InterPro" id="IPR037165">
    <property type="entry name" value="AldOxase/xan_DH_Mopterin-bd_sf"/>
</dbReference>
<protein>
    <submittedName>
        <fullName evidence="4">Molybdenum-containing hydroxylase</fullName>
    </submittedName>
</protein>
<dbReference type="Gene3D" id="3.90.1170.50">
    <property type="entry name" value="Aldehyde oxidase/xanthine dehydrogenase, a/b hammerhead"/>
    <property type="match status" value="1"/>
</dbReference>
<feature type="domain" description="Aldehyde oxidase/xanthine dehydrogenase a/b hammerhead" evidence="3">
    <location>
        <begin position="20"/>
        <end position="140"/>
    </location>
</feature>
<dbReference type="InterPro" id="IPR036856">
    <property type="entry name" value="Ald_Oxase/Xan_DH_a/b_sf"/>
</dbReference>
<comment type="caution">
    <text evidence="4">The sequence shown here is derived from an EMBL/GenBank/DDBJ whole genome shotgun (WGS) entry which is preliminary data.</text>
</comment>
<dbReference type="SUPFAM" id="SSF56003">
    <property type="entry name" value="Molybdenum cofactor-binding domain"/>
    <property type="match status" value="1"/>
</dbReference>
<evidence type="ECO:0000256" key="2">
    <source>
        <dbReference type="ARBA" id="ARBA00023002"/>
    </source>
</evidence>
<name>W4HGN7_9RHOB</name>
<evidence type="ECO:0000313" key="5">
    <source>
        <dbReference type="Proteomes" id="UP000019063"/>
    </source>
</evidence>
<dbReference type="SMART" id="SM01008">
    <property type="entry name" value="Ald_Xan_dh_C"/>
    <property type="match status" value="1"/>
</dbReference>
<dbReference type="Gene3D" id="3.30.365.10">
    <property type="entry name" value="Aldehyde oxidase/xanthine dehydrogenase, molybdopterin binding domain"/>
    <property type="match status" value="4"/>
</dbReference>
<dbReference type="InterPro" id="IPR008274">
    <property type="entry name" value="AldOxase/xan_DH_MoCoBD1"/>
</dbReference>
<keyword evidence="5" id="KW-1185">Reference proteome</keyword>
<dbReference type="EMBL" id="AQQW01000015">
    <property type="protein sequence ID" value="ETW11165.1"/>
    <property type="molecule type" value="Genomic_DNA"/>
</dbReference>
<dbReference type="AlphaFoldDB" id="W4HGN7"/>
<dbReference type="InterPro" id="IPR046867">
    <property type="entry name" value="AldOxase/xan_DH_MoCoBD2"/>
</dbReference>
<reference evidence="4 5" key="1">
    <citation type="journal article" date="2014" name="Antonie Van Leeuwenhoek">
        <title>Roseivivax atlanticus sp. nov., isolated from surface seawater of the Atlantic Ocean.</title>
        <authorList>
            <person name="Li G."/>
            <person name="Lai Q."/>
            <person name="Liu X."/>
            <person name="Sun F."/>
            <person name="Shao Z."/>
        </authorList>
    </citation>
    <scope>NUCLEOTIDE SEQUENCE [LARGE SCALE GENOMIC DNA]</scope>
    <source>
        <strain evidence="4 5">22II-s10s</strain>
    </source>
</reference>
<evidence type="ECO:0000313" key="4">
    <source>
        <dbReference type="EMBL" id="ETW11165.1"/>
    </source>
</evidence>
<gene>
    <name evidence="4" type="ORF">ATO8_18465</name>
</gene>
<accession>W4HGN7</accession>
<sequence length="765" mass="82270">MDTFGKSQPVTRREDVRFLTGGGNYIDDDAPEGALFAHVVRSPVAHADITGLDVSQARAAEGVALVLTAEDYHAAGITKGLPTVMVPNRDGTKSEPPRRPLLAEGRVRFVGEPVAVIVGESRQAAMDAAELVELDLDDRPAHMALEAGGEPLFDSFENNRIFDFGLGDADATDSAFATAARTVRLTVENSRIISNTMEGRGCHAHWDGARLHVGFSGQGVWGLKSLLSDVLNLDAEAVHVTTPDVGGGFGTKTMPYPEYFAVAHAARVLERPVRWFSDRGEAMLSDNQGRDLVSDAELAFDADNRILGYRVHTRSNLGAYLSGFGPLMQSQLFSRVLTGVYDIPTAYLRTEGIVTNTVQVDAYRGAGRPEANYLLERMMDRAARELGVDPWELRRINFIKPAQFPYDTVSGETYDVGDFARVLDHAARAADADGFAARRSESEARGKLRGQGICYYIESILGAPNEDVRIEFVDDGAMIFVGTQSNGQGHETVFAQFLADQTGIPVGKIQVVQGDSDLIAKGGGTGGSRSVTVQANVTLVAVSEIVEKFRAFLAPEMGVAPEAIAWDDERFRAEGSNVSPTMIEAAAMAREAGREDLLVHTSTATLPARSFPNGAHVAEVEIDPETGQVMLDRYAIVDDFGNLVNPLLVEGQVHGGVAQGVGQALFERVVYDEDGQLLTASFMDYAMPRADDLPMIAFETEPVPSTANQLGMKGCGEAGTVGAIAATANAVQDALWDRGVRQADIPFTPMRVWQMLSDVEDAAAA</sequence>
<evidence type="ECO:0000256" key="1">
    <source>
        <dbReference type="ARBA" id="ARBA00022505"/>
    </source>
</evidence>
<dbReference type="SUPFAM" id="SSF54665">
    <property type="entry name" value="CO dehydrogenase molybdoprotein N-domain-like"/>
    <property type="match status" value="1"/>
</dbReference>
<keyword evidence="2" id="KW-0560">Oxidoreductase</keyword>
<dbReference type="Pfam" id="PF20256">
    <property type="entry name" value="MoCoBD_2"/>
    <property type="match status" value="1"/>
</dbReference>
<evidence type="ECO:0000259" key="3">
    <source>
        <dbReference type="SMART" id="SM01008"/>
    </source>
</evidence>
<dbReference type="InterPro" id="IPR016208">
    <property type="entry name" value="Ald_Oxase/xanthine_DH-like"/>
</dbReference>
<dbReference type="STRING" id="1379903.ATO8_18465"/>